<keyword evidence="2 9" id="KW-0963">Cytoplasm</keyword>
<name>A0A3D8J5N3_9HELI</name>
<evidence type="ECO:0000313" key="15">
    <source>
        <dbReference type="Proteomes" id="UP000256424"/>
    </source>
</evidence>
<evidence type="ECO:0000256" key="7">
    <source>
        <dbReference type="ARBA" id="ARBA00023146"/>
    </source>
</evidence>
<keyword evidence="15" id="KW-1185">Reference proteome</keyword>
<dbReference type="NCBIfam" id="TIGR00396">
    <property type="entry name" value="leuS_bact"/>
    <property type="match status" value="1"/>
</dbReference>
<comment type="similarity">
    <text evidence="1 9 10">Belongs to the class-I aminoacyl-tRNA synthetase family.</text>
</comment>
<comment type="catalytic activity">
    <reaction evidence="8 9">
        <text>tRNA(Leu) + L-leucine + ATP = L-leucyl-tRNA(Leu) + AMP + diphosphate</text>
        <dbReference type="Rhea" id="RHEA:11688"/>
        <dbReference type="Rhea" id="RHEA-COMP:9613"/>
        <dbReference type="Rhea" id="RHEA-COMP:9622"/>
        <dbReference type="ChEBI" id="CHEBI:30616"/>
        <dbReference type="ChEBI" id="CHEBI:33019"/>
        <dbReference type="ChEBI" id="CHEBI:57427"/>
        <dbReference type="ChEBI" id="CHEBI:78442"/>
        <dbReference type="ChEBI" id="CHEBI:78494"/>
        <dbReference type="ChEBI" id="CHEBI:456215"/>
        <dbReference type="EC" id="6.1.1.4"/>
    </reaction>
</comment>
<dbReference type="InterPro" id="IPR009008">
    <property type="entry name" value="Val/Leu/Ile-tRNA-synth_edit"/>
</dbReference>
<dbReference type="PRINTS" id="PR00985">
    <property type="entry name" value="TRNASYNTHLEU"/>
</dbReference>
<evidence type="ECO:0000256" key="2">
    <source>
        <dbReference type="ARBA" id="ARBA00022490"/>
    </source>
</evidence>
<dbReference type="FunFam" id="1.10.730.10:FF:000002">
    <property type="entry name" value="Leucine--tRNA ligase"/>
    <property type="match status" value="1"/>
</dbReference>
<evidence type="ECO:0000256" key="9">
    <source>
        <dbReference type="HAMAP-Rule" id="MF_00049"/>
    </source>
</evidence>
<keyword evidence="7 9" id="KW-0030">Aminoacyl-tRNA synthetase</keyword>
<dbReference type="InterPro" id="IPR014729">
    <property type="entry name" value="Rossmann-like_a/b/a_fold"/>
</dbReference>
<dbReference type="GO" id="GO:0006429">
    <property type="term" value="P:leucyl-tRNA aminoacylation"/>
    <property type="evidence" value="ECO:0007669"/>
    <property type="project" value="UniProtKB-UniRule"/>
</dbReference>
<dbReference type="InterPro" id="IPR015413">
    <property type="entry name" value="Methionyl/Leucyl_tRNA_Synth"/>
</dbReference>
<dbReference type="Gene3D" id="3.10.20.590">
    <property type="match status" value="1"/>
</dbReference>
<feature type="domain" description="Aminoacyl-tRNA synthetase class Ia" evidence="11">
    <location>
        <begin position="421"/>
        <end position="628"/>
    </location>
</feature>
<comment type="caution">
    <text evidence="14">The sequence shown here is derived from an EMBL/GenBank/DDBJ whole genome shotgun (WGS) entry which is preliminary data.</text>
</comment>
<evidence type="ECO:0000256" key="10">
    <source>
        <dbReference type="RuleBase" id="RU363035"/>
    </source>
</evidence>
<feature type="short sequence motif" description="'HIGH' region" evidence="9">
    <location>
        <begin position="44"/>
        <end position="54"/>
    </location>
</feature>
<feature type="binding site" evidence="9">
    <location>
        <position position="593"/>
    </location>
    <ligand>
        <name>ATP</name>
        <dbReference type="ChEBI" id="CHEBI:30616"/>
    </ligand>
</feature>
<organism evidence="14 15">
    <name type="scientific">Helicobacter aurati</name>
    <dbReference type="NCBI Taxonomy" id="137778"/>
    <lineage>
        <taxon>Bacteria</taxon>
        <taxon>Pseudomonadati</taxon>
        <taxon>Campylobacterota</taxon>
        <taxon>Epsilonproteobacteria</taxon>
        <taxon>Campylobacterales</taxon>
        <taxon>Helicobacteraceae</taxon>
        <taxon>Helicobacter</taxon>
    </lineage>
</organism>
<dbReference type="GO" id="GO:0002161">
    <property type="term" value="F:aminoacyl-tRNA deacylase activity"/>
    <property type="evidence" value="ECO:0007669"/>
    <property type="project" value="InterPro"/>
</dbReference>
<dbReference type="Pfam" id="PF00133">
    <property type="entry name" value="tRNA-synt_1"/>
    <property type="match status" value="1"/>
</dbReference>
<dbReference type="RefSeq" id="WP_104762400.1">
    <property type="nucleotide sequence ID" value="NZ_FZPM01000004.1"/>
</dbReference>
<evidence type="ECO:0000256" key="3">
    <source>
        <dbReference type="ARBA" id="ARBA00022598"/>
    </source>
</evidence>
<evidence type="ECO:0000256" key="5">
    <source>
        <dbReference type="ARBA" id="ARBA00022840"/>
    </source>
</evidence>
<dbReference type="AlphaFoldDB" id="A0A3D8J5N3"/>
<dbReference type="CDD" id="cd00812">
    <property type="entry name" value="LeuRS_core"/>
    <property type="match status" value="1"/>
</dbReference>
<dbReference type="SUPFAM" id="SSF47323">
    <property type="entry name" value="Anticodon-binding domain of a subclass of class I aminoacyl-tRNA synthetases"/>
    <property type="match status" value="1"/>
</dbReference>
<dbReference type="InterPro" id="IPR009080">
    <property type="entry name" value="tRNAsynth_Ia_anticodon-bd"/>
</dbReference>
<accession>A0A3D8J5N3</accession>
<feature type="short sequence motif" description="'KMSKS' region" evidence="9">
    <location>
        <begin position="590"/>
        <end position="594"/>
    </location>
</feature>
<dbReference type="Pfam" id="PF13603">
    <property type="entry name" value="tRNA-synt_1_2"/>
    <property type="match status" value="1"/>
</dbReference>
<dbReference type="InterPro" id="IPR002302">
    <property type="entry name" value="Leu-tRNA-ligase"/>
</dbReference>
<evidence type="ECO:0000256" key="8">
    <source>
        <dbReference type="ARBA" id="ARBA00047469"/>
    </source>
</evidence>
<keyword evidence="6 9" id="KW-0648">Protein biosynthesis</keyword>
<dbReference type="SUPFAM" id="SSF50677">
    <property type="entry name" value="ValRS/IleRS/LeuRS editing domain"/>
    <property type="match status" value="1"/>
</dbReference>
<evidence type="ECO:0000259" key="11">
    <source>
        <dbReference type="Pfam" id="PF00133"/>
    </source>
</evidence>
<dbReference type="GO" id="GO:0004823">
    <property type="term" value="F:leucine-tRNA ligase activity"/>
    <property type="evidence" value="ECO:0007669"/>
    <property type="project" value="UniProtKB-UniRule"/>
</dbReference>
<feature type="domain" description="Leucyl-tRNA synthetase editing" evidence="13">
    <location>
        <begin position="224"/>
        <end position="413"/>
    </location>
</feature>
<dbReference type="Gene3D" id="3.40.50.620">
    <property type="entry name" value="HUPs"/>
    <property type="match status" value="2"/>
</dbReference>
<dbReference type="GO" id="GO:0005524">
    <property type="term" value="F:ATP binding"/>
    <property type="evidence" value="ECO:0007669"/>
    <property type="project" value="UniProtKB-UniRule"/>
</dbReference>
<evidence type="ECO:0000259" key="12">
    <source>
        <dbReference type="Pfam" id="PF09334"/>
    </source>
</evidence>
<evidence type="ECO:0000256" key="1">
    <source>
        <dbReference type="ARBA" id="ARBA00005594"/>
    </source>
</evidence>
<dbReference type="InterPro" id="IPR001412">
    <property type="entry name" value="aa-tRNA-synth_I_CS"/>
</dbReference>
<dbReference type="EMBL" id="NXLW01000005">
    <property type="protein sequence ID" value="RDU72758.1"/>
    <property type="molecule type" value="Genomic_DNA"/>
</dbReference>
<comment type="subcellular location">
    <subcellularLocation>
        <location evidence="9">Cytoplasm</location>
    </subcellularLocation>
</comment>
<evidence type="ECO:0000256" key="6">
    <source>
        <dbReference type="ARBA" id="ARBA00022917"/>
    </source>
</evidence>
<evidence type="ECO:0000256" key="4">
    <source>
        <dbReference type="ARBA" id="ARBA00022741"/>
    </source>
</evidence>
<dbReference type="FunFam" id="3.40.50.620:FF:000003">
    <property type="entry name" value="Leucine--tRNA ligase"/>
    <property type="match status" value="1"/>
</dbReference>
<dbReference type="PANTHER" id="PTHR43740">
    <property type="entry name" value="LEUCYL-TRNA SYNTHETASE"/>
    <property type="match status" value="1"/>
</dbReference>
<dbReference type="SUPFAM" id="SSF52374">
    <property type="entry name" value="Nucleotidylyl transferase"/>
    <property type="match status" value="1"/>
</dbReference>
<dbReference type="GO" id="GO:0005829">
    <property type="term" value="C:cytosol"/>
    <property type="evidence" value="ECO:0007669"/>
    <property type="project" value="TreeGrafter"/>
</dbReference>
<proteinExistence type="inferred from homology"/>
<keyword evidence="5 9" id="KW-0067">ATP-binding</keyword>
<dbReference type="Pfam" id="PF09334">
    <property type="entry name" value="tRNA-synt_1g"/>
    <property type="match status" value="1"/>
</dbReference>
<evidence type="ECO:0000313" key="14">
    <source>
        <dbReference type="EMBL" id="RDU72758.1"/>
    </source>
</evidence>
<dbReference type="HAMAP" id="MF_00049_B">
    <property type="entry name" value="Leu_tRNA_synth_B"/>
    <property type="match status" value="1"/>
</dbReference>
<reference evidence="14 15" key="1">
    <citation type="submission" date="2018-04" db="EMBL/GenBank/DDBJ databases">
        <title>Novel Campyloabacter and Helicobacter Species and Strains.</title>
        <authorList>
            <person name="Mannion A.J."/>
            <person name="Shen Z."/>
            <person name="Fox J.G."/>
        </authorList>
    </citation>
    <scope>NUCLEOTIDE SEQUENCE [LARGE SCALE GENOMIC DNA]</scope>
    <source>
        <strain evidence="14 15">MIT 97-5075</strain>
    </source>
</reference>
<dbReference type="InterPro" id="IPR002300">
    <property type="entry name" value="aa-tRNA-synth_Ia"/>
</dbReference>
<dbReference type="PANTHER" id="PTHR43740:SF2">
    <property type="entry name" value="LEUCINE--TRNA LIGASE, MITOCHONDRIAL"/>
    <property type="match status" value="1"/>
</dbReference>
<protein>
    <recommendedName>
        <fullName evidence="9">Leucine--tRNA ligase</fullName>
        <ecNumber evidence="9">6.1.1.4</ecNumber>
    </recommendedName>
    <alternativeName>
        <fullName evidence="9">Leucyl-tRNA synthetase</fullName>
        <shortName evidence="9">LeuRS</shortName>
    </alternativeName>
</protein>
<dbReference type="Gene3D" id="1.10.730.10">
    <property type="entry name" value="Isoleucyl-tRNA Synthetase, Domain 1"/>
    <property type="match status" value="2"/>
</dbReference>
<evidence type="ECO:0000259" key="13">
    <source>
        <dbReference type="Pfam" id="PF13603"/>
    </source>
</evidence>
<feature type="domain" description="Methionyl/Leucyl tRNA synthetase" evidence="12">
    <location>
        <begin position="38"/>
        <end position="184"/>
    </location>
</feature>
<dbReference type="OrthoDB" id="9810365at2"/>
<dbReference type="InterPro" id="IPR025709">
    <property type="entry name" value="Leu_tRNA-synth_edit"/>
</dbReference>
<dbReference type="EC" id="6.1.1.4" evidence="9"/>
<dbReference type="Proteomes" id="UP000256424">
    <property type="component" value="Unassembled WGS sequence"/>
</dbReference>
<gene>
    <name evidence="9" type="primary">leuS</name>
    <name evidence="14" type="ORF">CQA66_03980</name>
</gene>
<sequence length="822" mass="94908">MNDTQSYNPKTIESKWQKIWTDTKAFEPSNDFSKPKKYILSMFPYPSGAIHMGHVRNYCIGDAIARYYRMYGYNVLHPIGFDAFGMPAENAAIKNHIHPKDWTYSNMKTMLQEMFSLGLSFSNKRVIETCDPLYSKYEQEFFIKMWKRNLVYRKKALLNWCPKDLTVLANEQVIDGKCWRCESEVIQKEMYQYYLKITDYAEELLQDLDSLEGEWPSQVLSMQRNWIGKSQGLEFDFLLDKQSQEMLEHKVASINVYTTRCDTIYGVSCCIIAPEHQIIDILLDKKLLDSTSIQIITKIRNQSERERAQAQKEGVALPLHVIHPLSGKKLPIWVSNFILMSYGSGAIMSVPSHDERDFEFAKKYHLNFLPVVAPDDKESGNDGINAPYTADGILCNSEEYSGLTSAQAREQISLFFERNNKGKRITHYKLRDWGISRQRYWGTPIPLIHCPNCGVLEEIALPVTLPEDIQITGEGNPLDKHPTWKYTKCHQCKANAVRETDTMDTFVESSWYFLHYTTPQELRDKNAFDTQSLQYFMPVNQYIGGIEHAILHLLYARFFTKVLRDLQYHSFDEPFSALLTQGMVLKQGAKMSKSLGNVVEPKHIIESYGADTARLFTLFAAPPTYALEWNDEGVRGCYKFINRLIDRKTRVKKSKEIPQIDIEALNKDSKIARYKIYDALQKYHNIFDKKLDGYPFNVVIAACMEAHNAISAQDNDMVFTEGYYILLHILEGFIPHIASELSQELFALTNFRPLKVDSQAFIQDEITYVVSINGKKRAQISLPAETSKEEVIAHAKTNVQKWLTHEIKKEVFVPKKLVNFVL</sequence>
<keyword evidence="3 9" id="KW-0436">Ligase</keyword>
<keyword evidence="4 9" id="KW-0547">Nucleotide-binding</keyword>
<dbReference type="PROSITE" id="PS00178">
    <property type="entry name" value="AA_TRNA_LIGASE_I"/>
    <property type="match status" value="1"/>
</dbReference>